<dbReference type="STRING" id="27349.A0A0L6VL31"/>
<dbReference type="InterPro" id="IPR002716">
    <property type="entry name" value="PIN_dom"/>
</dbReference>
<dbReference type="EMBL" id="LAVV01004398">
    <property type="protein sequence ID" value="KNZ61476.1"/>
    <property type="molecule type" value="Genomic_DNA"/>
</dbReference>
<dbReference type="Proteomes" id="UP000037035">
    <property type="component" value="Unassembled WGS sequence"/>
</dbReference>
<proteinExistence type="predicted"/>
<protein>
    <recommendedName>
        <fullName evidence="1">PIN domain-containing protein</fullName>
    </recommendedName>
</protein>
<dbReference type="VEuPathDB" id="FungiDB:VP01_1395g4"/>
<dbReference type="Gene3D" id="3.40.50.1010">
    <property type="entry name" value="5'-nuclease"/>
    <property type="match status" value="1"/>
</dbReference>
<gene>
    <name evidence="2" type="ORF">VP01_1395g4</name>
</gene>
<sequence length="243" mass="28006">MPLWLNKITNFVGWWGHVGCAQSTSVPGSLMDLVQNIRKKLYDFKLRAEAKKRESPETLQRTLTAKHLYHLAQSSQEPLDQEYAMEIKETSKVKKKQRKMLLLSISERTSHWKYIKQHYLILDTRVVLQHIGLLEASPFGTNLIVPQTVLDEVPHFSLPIFNRLKSFISKANPTGKFIRGWIFWNKIWANYEKATQQYIHTSTTKEYFEKMEEESSKALLNLVASSGSAFKSDGPKHAGEGQI</sequence>
<evidence type="ECO:0000259" key="1">
    <source>
        <dbReference type="Pfam" id="PF13638"/>
    </source>
</evidence>
<name>A0A0L6VL31_9BASI</name>
<dbReference type="Pfam" id="PF13638">
    <property type="entry name" value="PIN_4"/>
    <property type="match status" value="1"/>
</dbReference>
<reference evidence="2 3" key="1">
    <citation type="submission" date="2015-08" db="EMBL/GenBank/DDBJ databases">
        <title>Next Generation Sequencing and Analysis of the Genome of Puccinia sorghi L Schw, the Causal Agent of Maize Common Rust.</title>
        <authorList>
            <person name="Rochi L."/>
            <person name="Burguener G."/>
            <person name="Darino M."/>
            <person name="Turjanski A."/>
            <person name="Kreff E."/>
            <person name="Dieguez M.J."/>
            <person name="Sacco F."/>
        </authorList>
    </citation>
    <scope>NUCLEOTIDE SEQUENCE [LARGE SCALE GENOMIC DNA]</scope>
    <source>
        <strain evidence="2 3">RO10H11247</strain>
    </source>
</reference>
<accession>A0A0L6VL31</accession>
<keyword evidence="3" id="KW-1185">Reference proteome</keyword>
<feature type="domain" description="PIN" evidence="1">
    <location>
        <begin position="120"/>
        <end position="179"/>
    </location>
</feature>
<organism evidence="2 3">
    <name type="scientific">Puccinia sorghi</name>
    <dbReference type="NCBI Taxonomy" id="27349"/>
    <lineage>
        <taxon>Eukaryota</taxon>
        <taxon>Fungi</taxon>
        <taxon>Dikarya</taxon>
        <taxon>Basidiomycota</taxon>
        <taxon>Pucciniomycotina</taxon>
        <taxon>Pucciniomycetes</taxon>
        <taxon>Pucciniales</taxon>
        <taxon>Pucciniaceae</taxon>
        <taxon>Puccinia</taxon>
    </lineage>
</organism>
<dbReference type="AlphaFoldDB" id="A0A0L6VL31"/>
<dbReference type="OrthoDB" id="372421at2759"/>
<evidence type="ECO:0000313" key="2">
    <source>
        <dbReference type="EMBL" id="KNZ61476.1"/>
    </source>
</evidence>
<comment type="caution">
    <text evidence="2">The sequence shown here is derived from an EMBL/GenBank/DDBJ whole genome shotgun (WGS) entry which is preliminary data.</text>
</comment>
<evidence type="ECO:0000313" key="3">
    <source>
        <dbReference type="Proteomes" id="UP000037035"/>
    </source>
</evidence>